<dbReference type="AlphaFoldDB" id="A0AAT9GMX3"/>
<dbReference type="GeneID" id="92353049"/>
<gene>
    <name evidence="1" type="ORF">SJAV_01160</name>
</gene>
<dbReference type="RefSeq" id="WP_369610420.1">
    <property type="nucleotide sequence ID" value="NZ_AP031322.1"/>
</dbReference>
<dbReference type="KEGG" id="sjv:SJAV_01160"/>
<proteinExistence type="predicted"/>
<name>A0AAT9GMX3_9CREN</name>
<evidence type="ECO:0000313" key="1">
    <source>
        <dbReference type="EMBL" id="BFH72172.1"/>
    </source>
</evidence>
<evidence type="ECO:0008006" key="2">
    <source>
        <dbReference type="Google" id="ProtNLM"/>
    </source>
</evidence>
<protein>
    <recommendedName>
        <fullName evidence="2">Roadblock/LAMTOR2 domain-containing protein</fullName>
    </recommendedName>
</protein>
<sequence length="126" mass="14674">MTKSIIKTNDKILIEVNKRGINAILVNGEIKIGEYDGVDFKEKEMKHEEFVKEIVMKVKDLMQSCNFVLSIVMSDMFYVKFLYDNKEIIAFISEDGEVTYNTEINIPDEIKVKLYDCVKGFKDIFL</sequence>
<organism evidence="1">
    <name type="scientific">Sulfurisphaera javensis</name>
    <dbReference type="NCBI Taxonomy" id="2049879"/>
    <lineage>
        <taxon>Archaea</taxon>
        <taxon>Thermoproteota</taxon>
        <taxon>Thermoprotei</taxon>
        <taxon>Sulfolobales</taxon>
        <taxon>Sulfolobaceae</taxon>
        <taxon>Sulfurisphaera</taxon>
    </lineage>
</organism>
<reference evidence="1" key="1">
    <citation type="submission" date="2024-03" db="EMBL/GenBank/DDBJ databases">
        <title>Complete genome sequence of Sulfurisphaera javensis strain KD-1.</title>
        <authorList>
            <person name="Sakai H."/>
            <person name="Nur N."/>
            <person name="Suwanto A."/>
            <person name="Kurosawa N."/>
        </authorList>
    </citation>
    <scope>NUCLEOTIDE SEQUENCE</scope>
    <source>
        <strain evidence="1">KD-1</strain>
    </source>
</reference>
<accession>A0AAT9GMX3</accession>
<dbReference type="EMBL" id="AP031322">
    <property type="protein sequence ID" value="BFH72172.1"/>
    <property type="molecule type" value="Genomic_DNA"/>
</dbReference>